<evidence type="ECO:0000313" key="3">
    <source>
        <dbReference type="EMBL" id="KAJ8310385.1"/>
    </source>
</evidence>
<evidence type="ECO:0000259" key="2">
    <source>
        <dbReference type="Pfam" id="PF05225"/>
    </source>
</evidence>
<dbReference type="EMBL" id="JARBDR010000640">
    <property type="protein sequence ID" value="KAJ8310385.1"/>
    <property type="molecule type" value="Genomic_DNA"/>
</dbReference>
<feature type="coiled-coil region" evidence="1">
    <location>
        <begin position="230"/>
        <end position="260"/>
    </location>
</feature>
<dbReference type="Proteomes" id="UP001217089">
    <property type="component" value="Unassembled WGS sequence"/>
</dbReference>
<comment type="caution">
    <text evidence="3">The sequence shown here is derived from an EMBL/GenBank/DDBJ whole genome shotgun (WGS) entry which is preliminary data.</text>
</comment>
<name>A0ABQ9EYZ9_TEGGR</name>
<dbReference type="InterPro" id="IPR007889">
    <property type="entry name" value="HTH_Psq"/>
</dbReference>
<accession>A0ABQ9EYZ9</accession>
<dbReference type="Pfam" id="PF05225">
    <property type="entry name" value="HTH_psq"/>
    <property type="match status" value="1"/>
</dbReference>
<protein>
    <recommendedName>
        <fullName evidence="2">HTH psq-type domain-containing protein</fullName>
    </recommendedName>
</protein>
<feature type="domain" description="HTH psq-type" evidence="2">
    <location>
        <begin position="6"/>
        <end position="47"/>
    </location>
</feature>
<sequence length="276" mass="31223">MPKSYTDEAMSAAITDVKNNQLSIRESSKKYNVPKSSLSDRLMGKVQAGSKWGRRPLFSDQDEKEMIKCATDRAQWGIGFKDSTANSKNRVLECTSREALEVIESTLSSDKKLRFQAALISGVNTKIDNDPLYQSWKHYTMLVHGSFPRSNVTKQSSVPATSSSNTAVPVQHEENLLYSSQSVSIPSAHTVASQVFPMPKPTNKKRIANSEYFVMTADEIIKEKRMAFDIKKKELEVKQMKREERNKKKIEKALKKSDKSYKKNVKATEISITEML</sequence>
<organism evidence="3 4">
    <name type="scientific">Tegillarca granosa</name>
    <name type="common">Malaysian cockle</name>
    <name type="synonym">Anadara granosa</name>
    <dbReference type="NCBI Taxonomy" id="220873"/>
    <lineage>
        <taxon>Eukaryota</taxon>
        <taxon>Metazoa</taxon>
        <taxon>Spiralia</taxon>
        <taxon>Lophotrochozoa</taxon>
        <taxon>Mollusca</taxon>
        <taxon>Bivalvia</taxon>
        <taxon>Autobranchia</taxon>
        <taxon>Pteriomorphia</taxon>
        <taxon>Arcoida</taxon>
        <taxon>Arcoidea</taxon>
        <taxon>Arcidae</taxon>
        <taxon>Tegillarca</taxon>
    </lineage>
</organism>
<evidence type="ECO:0000313" key="4">
    <source>
        <dbReference type="Proteomes" id="UP001217089"/>
    </source>
</evidence>
<dbReference type="InterPro" id="IPR009057">
    <property type="entry name" value="Homeodomain-like_sf"/>
</dbReference>
<dbReference type="SUPFAM" id="SSF46689">
    <property type="entry name" value="Homeodomain-like"/>
    <property type="match status" value="1"/>
</dbReference>
<dbReference type="Gene3D" id="1.10.10.60">
    <property type="entry name" value="Homeodomain-like"/>
    <property type="match status" value="1"/>
</dbReference>
<reference evidence="3 4" key="1">
    <citation type="submission" date="2022-12" db="EMBL/GenBank/DDBJ databases">
        <title>Chromosome-level genome of Tegillarca granosa.</title>
        <authorList>
            <person name="Kim J."/>
        </authorList>
    </citation>
    <scope>NUCLEOTIDE SEQUENCE [LARGE SCALE GENOMIC DNA]</scope>
    <source>
        <strain evidence="3">Teg-2019</strain>
        <tissue evidence="3">Adductor muscle</tissue>
    </source>
</reference>
<evidence type="ECO:0000256" key="1">
    <source>
        <dbReference type="SAM" id="Coils"/>
    </source>
</evidence>
<proteinExistence type="predicted"/>
<keyword evidence="4" id="KW-1185">Reference proteome</keyword>
<keyword evidence="1" id="KW-0175">Coiled coil</keyword>
<gene>
    <name evidence="3" type="ORF">KUTeg_012250</name>
</gene>